<feature type="compositionally biased region" description="Pro residues" evidence="1">
    <location>
        <begin position="1"/>
        <end position="10"/>
    </location>
</feature>
<accession>A0ABQ9HHN0</accession>
<name>A0ABQ9HHN0_9NEOP</name>
<evidence type="ECO:0000256" key="1">
    <source>
        <dbReference type="SAM" id="MobiDB-lite"/>
    </source>
</evidence>
<keyword evidence="3" id="KW-1185">Reference proteome</keyword>
<gene>
    <name evidence="2" type="ORF">PR048_015697</name>
</gene>
<evidence type="ECO:0000313" key="2">
    <source>
        <dbReference type="EMBL" id="KAJ8883842.1"/>
    </source>
</evidence>
<sequence>MPIVVAPPTPEISTSLMSPAAGNIPGSPSTMSTASGRSPGMSTTGEGVATHSRKPQRYNRQPQVMGGGGNLVMNTTAMSLPAWVQHSASKEWCWCTICVCVNSPPSKPLSRGDVLFRGGVESCSSFESWSETELQRYRLPKIVRAVLAADRWMAPFQKLCCGLEPAARVQQYHMPTPRPSFRTQNDTVHISLSVETTGKRGIAPFLYPCIMPLLHTHLTSPSSALKTSTSRATKLFTPSSVCLYTFLSRCLYWCLLVPRGLLHANGINLLLVGPGVALAGVADAGSVAGARLVVHVLAAGRLLHDGRPAVALALAAVAQVAAVALAQAALQVPVPVALRRVHFVLQHAHVSVDVLPPCLRILKEFTRIDVQLNGMTRESYLIHLLAKLVTDHSAAKRQQKGPTAYAPSRASPDARETSDSTTSAARAYRPPAKLPCPPFFLFNILGDNIPRRATVVERLARSPPTRANRFRFREGSLPDSRMWESCRTRLLFGGFSRGCPVSPALSFRRCCILTSITLIGSQNLAVIWAPVHNVRLVVVTLLESGTTTSYSYNSSHPVWQALYECLQDTHEDSSQFLVQPFHELSNGFWPRLTRPHPAIQFVPKMFYRVKIGALGRASPIGEHCCRRITA</sequence>
<proteinExistence type="predicted"/>
<organism evidence="2 3">
    <name type="scientific">Dryococelus australis</name>
    <dbReference type="NCBI Taxonomy" id="614101"/>
    <lineage>
        <taxon>Eukaryota</taxon>
        <taxon>Metazoa</taxon>
        <taxon>Ecdysozoa</taxon>
        <taxon>Arthropoda</taxon>
        <taxon>Hexapoda</taxon>
        <taxon>Insecta</taxon>
        <taxon>Pterygota</taxon>
        <taxon>Neoptera</taxon>
        <taxon>Polyneoptera</taxon>
        <taxon>Phasmatodea</taxon>
        <taxon>Verophasmatodea</taxon>
        <taxon>Anareolatae</taxon>
        <taxon>Phasmatidae</taxon>
        <taxon>Eurycanthinae</taxon>
        <taxon>Dryococelus</taxon>
    </lineage>
</organism>
<comment type="caution">
    <text evidence="2">The sequence shown here is derived from an EMBL/GenBank/DDBJ whole genome shotgun (WGS) entry which is preliminary data.</text>
</comment>
<evidence type="ECO:0000313" key="3">
    <source>
        <dbReference type="Proteomes" id="UP001159363"/>
    </source>
</evidence>
<feature type="region of interest" description="Disordered" evidence="1">
    <location>
        <begin position="1"/>
        <end position="67"/>
    </location>
</feature>
<feature type="region of interest" description="Disordered" evidence="1">
    <location>
        <begin position="396"/>
        <end position="427"/>
    </location>
</feature>
<feature type="compositionally biased region" description="Polar residues" evidence="1">
    <location>
        <begin position="26"/>
        <end position="45"/>
    </location>
</feature>
<protein>
    <submittedName>
        <fullName evidence="2">Uncharacterized protein</fullName>
    </submittedName>
</protein>
<dbReference type="EMBL" id="JARBHB010000005">
    <property type="protein sequence ID" value="KAJ8883842.1"/>
    <property type="molecule type" value="Genomic_DNA"/>
</dbReference>
<reference evidence="2 3" key="1">
    <citation type="submission" date="2023-02" db="EMBL/GenBank/DDBJ databases">
        <title>LHISI_Scaffold_Assembly.</title>
        <authorList>
            <person name="Stuart O.P."/>
            <person name="Cleave R."/>
            <person name="Magrath M.J.L."/>
            <person name="Mikheyev A.S."/>
        </authorList>
    </citation>
    <scope>NUCLEOTIDE SEQUENCE [LARGE SCALE GENOMIC DNA]</scope>
    <source>
        <strain evidence="2">Daus_M_001</strain>
        <tissue evidence="2">Leg muscle</tissue>
    </source>
</reference>
<dbReference type="Proteomes" id="UP001159363">
    <property type="component" value="Chromosome 4"/>
</dbReference>